<keyword evidence="1" id="KW-0732">Signal</keyword>
<name>A0A2C9CGA4_KUEST</name>
<protein>
    <submittedName>
        <fullName evidence="2">Putative heme protein</fullName>
    </submittedName>
</protein>
<accession>A0A2C9CGA4</accession>
<sequence>MKRLIIIACFFIASLNSLTSGEENLLMRQTPFVYPSGSCTDRCHVNYLHYRTKYKDSFFLHNHHSPLQNIECCECHNNDPANTKTHGGLIIEENDCKKCHHNEATNDDCLKCHSAVNDYRNGSFRYAGIHSPVTGTPDWMYKAVLCTDCHKQEENNFLFRDTRSICIECHNDDYGLLYDKWKEFLREETQPVIRENNNSAKMQKYVKQIQQYGIHNIQLSRMLLKGIQKERDVSAQP</sequence>
<feature type="chain" id="PRO_5012044756" evidence="1">
    <location>
        <begin position="20"/>
        <end position="237"/>
    </location>
</feature>
<feature type="signal peptide" evidence="1">
    <location>
        <begin position="1"/>
        <end position="19"/>
    </location>
</feature>
<dbReference type="RefSeq" id="WP_099325292.1">
    <property type="nucleotide sequence ID" value="NZ_LT934425.1"/>
</dbReference>
<reference evidence="3" key="1">
    <citation type="submission" date="2017-10" db="EMBL/GenBank/DDBJ databases">
        <authorList>
            <person name="Frank J."/>
        </authorList>
    </citation>
    <scope>NUCLEOTIDE SEQUENCE [LARGE SCALE GENOMIC DNA]</scope>
</reference>
<keyword evidence="3" id="KW-1185">Reference proteome</keyword>
<evidence type="ECO:0000313" key="2">
    <source>
        <dbReference type="EMBL" id="SOH04593.1"/>
    </source>
</evidence>
<evidence type="ECO:0000313" key="3">
    <source>
        <dbReference type="Proteomes" id="UP000221734"/>
    </source>
</evidence>
<evidence type="ECO:0000256" key="1">
    <source>
        <dbReference type="SAM" id="SignalP"/>
    </source>
</evidence>
<gene>
    <name evidence="2" type="ORF">KSMBR1_2096</name>
</gene>
<proteinExistence type="predicted"/>
<dbReference type="OrthoDB" id="264825at2"/>
<dbReference type="Gene3D" id="3.90.10.10">
    <property type="entry name" value="Cytochrome C3"/>
    <property type="match status" value="1"/>
</dbReference>
<dbReference type="EMBL" id="LT934425">
    <property type="protein sequence ID" value="SOH04593.1"/>
    <property type="molecule type" value="Genomic_DNA"/>
</dbReference>
<dbReference type="InterPro" id="IPR036280">
    <property type="entry name" value="Multihaem_cyt_sf"/>
</dbReference>
<organism evidence="2 3">
    <name type="scientific">Kuenenia stuttgartiensis</name>
    <dbReference type="NCBI Taxonomy" id="174633"/>
    <lineage>
        <taxon>Bacteria</taxon>
        <taxon>Pseudomonadati</taxon>
        <taxon>Planctomycetota</taxon>
        <taxon>Candidatus Brocadiia</taxon>
        <taxon>Candidatus Brocadiales</taxon>
        <taxon>Candidatus Brocadiaceae</taxon>
        <taxon>Candidatus Kuenenia</taxon>
    </lineage>
</organism>
<dbReference type="KEGG" id="kst:KSMBR1_2096"/>
<dbReference type="Proteomes" id="UP000221734">
    <property type="component" value="Chromosome Kuenenia_stuttgartiensis_MBR1"/>
</dbReference>
<dbReference type="AlphaFoldDB" id="A0A2C9CGA4"/>
<dbReference type="SUPFAM" id="SSF48695">
    <property type="entry name" value="Multiheme cytochromes"/>
    <property type="match status" value="1"/>
</dbReference>